<name>A0AAN6NHZ8_9PEZI</name>
<feature type="region of interest" description="Disordered" evidence="1">
    <location>
        <begin position="335"/>
        <end position="382"/>
    </location>
</feature>
<keyword evidence="2" id="KW-1133">Transmembrane helix</keyword>
<feature type="transmembrane region" description="Helical" evidence="2">
    <location>
        <begin position="243"/>
        <end position="265"/>
    </location>
</feature>
<dbReference type="EMBL" id="MU853755">
    <property type="protein sequence ID" value="KAK3945446.1"/>
    <property type="molecule type" value="Genomic_DNA"/>
</dbReference>
<feature type="chain" id="PRO_5042869293" evidence="3">
    <location>
        <begin position="22"/>
        <end position="421"/>
    </location>
</feature>
<evidence type="ECO:0000256" key="2">
    <source>
        <dbReference type="SAM" id="Phobius"/>
    </source>
</evidence>
<evidence type="ECO:0000256" key="3">
    <source>
        <dbReference type="SAM" id="SignalP"/>
    </source>
</evidence>
<keyword evidence="2" id="KW-0472">Membrane</keyword>
<dbReference type="AlphaFoldDB" id="A0AAN6NHZ8"/>
<dbReference type="Proteomes" id="UP001303473">
    <property type="component" value="Unassembled WGS sequence"/>
</dbReference>
<reference evidence="5" key="1">
    <citation type="journal article" date="2023" name="Mol. Phylogenet. Evol.">
        <title>Genome-scale phylogeny and comparative genomics of the fungal order Sordariales.</title>
        <authorList>
            <person name="Hensen N."/>
            <person name="Bonometti L."/>
            <person name="Westerberg I."/>
            <person name="Brannstrom I.O."/>
            <person name="Guillou S."/>
            <person name="Cros-Aarteil S."/>
            <person name="Calhoun S."/>
            <person name="Haridas S."/>
            <person name="Kuo A."/>
            <person name="Mondo S."/>
            <person name="Pangilinan J."/>
            <person name="Riley R."/>
            <person name="LaButti K."/>
            <person name="Andreopoulos B."/>
            <person name="Lipzen A."/>
            <person name="Chen C."/>
            <person name="Yan M."/>
            <person name="Daum C."/>
            <person name="Ng V."/>
            <person name="Clum A."/>
            <person name="Steindorff A."/>
            <person name="Ohm R.A."/>
            <person name="Martin F."/>
            <person name="Silar P."/>
            <person name="Natvig D.O."/>
            <person name="Lalanne C."/>
            <person name="Gautier V."/>
            <person name="Ament-Velasquez S.L."/>
            <person name="Kruys A."/>
            <person name="Hutchinson M.I."/>
            <person name="Powell A.J."/>
            <person name="Barry K."/>
            <person name="Miller A.N."/>
            <person name="Grigoriev I.V."/>
            <person name="Debuchy R."/>
            <person name="Gladieux P."/>
            <person name="Hiltunen Thoren M."/>
            <person name="Johannesson H."/>
        </authorList>
    </citation>
    <scope>NUCLEOTIDE SEQUENCE [LARGE SCALE GENOMIC DNA]</scope>
    <source>
        <strain evidence="5">CBS 340.73</strain>
    </source>
</reference>
<evidence type="ECO:0000313" key="5">
    <source>
        <dbReference type="Proteomes" id="UP001303473"/>
    </source>
</evidence>
<feature type="compositionally biased region" description="Basic and acidic residues" evidence="1">
    <location>
        <begin position="358"/>
        <end position="367"/>
    </location>
</feature>
<sequence length="421" mass="45626">MHVSTAYYLFLLGSSVASAAAILPRQAAAETEAWVTVDESGVPKTVTPVVSTINGTPTIISGAPHDVTATVFTRTANAVVTTSTGDAAASTPTAADSSGSGAFATCQNTDASNYAPFCTPANNATLYPGSTYYITWNPSYFDAANTTVKVMGFYNDNQTEQAFSSSSMAAGWGFYQWPVTNDLLSTKHANAVNITIRIAALPTFSGNSSTPVASAKWIPGPTAVVMYSPTPAPPKAEMPTGPALYIGLPTIVGFVLVVAVGTCVWNRKARRIDIGNIMSRGRRGYGVGKSRTQRMLGKSISSRRRNKEQAIRLMDRNVHDTEEGEEGGLYRDELQQHHQQQWPAQKGGGYQVQVQQHEGGRPRRDSDSLGSLAGDITPTEEDRRMDFDFDLHLPSHRPQQQHETSNNAFRNELGRQDRERF</sequence>
<accession>A0AAN6NHZ8</accession>
<feature type="region of interest" description="Disordered" evidence="1">
    <location>
        <begin position="395"/>
        <end position="421"/>
    </location>
</feature>
<feature type="compositionally biased region" description="Polar residues" evidence="1">
    <location>
        <begin position="397"/>
        <end position="409"/>
    </location>
</feature>
<proteinExistence type="predicted"/>
<gene>
    <name evidence="4" type="ORF">QBC46DRAFT_445354</name>
</gene>
<feature type="compositionally biased region" description="Basic and acidic residues" evidence="1">
    <location>
        <begin position="412"/>
        <end position="421"/>
    </location>
</feature>
<organism evidence="4 5">
    <name type="scientific">Diplogelasinospora grovesii</name>
    <dbReference type="NCBI Taxonomy" id="303347"/>
    <lineage>
        <taxon>Eukaryota</taxon>
        <taxon>Fungi</taxon>
        <taxon>Dikarya</taxon>
        <taxon>Ascomycota</taxon>
        <taxon>Pezizomycotina</taxon>
        <taxon>Sordariomycetes</taxon>
        <taxon>Sordariomycetidae</taxon>
        <taxon>Sordariales</taxon>
        <taxon>Diplogelasinosporaceae</taxon>
        <taxon>Diplogelasinospora</taxon>
    </lineage>
</organism>
<comment type="caution">
    <text evidence="4">The sequence shown here is derived from an EMBL/GenBank/DDBJ whole genome shotgun (WGS) entry which is preliminary data.</text>
</comment>
<keyword evidence="3" id="KW-0732">Signal</keyword>
<dbReference type="Pfam" id="PF14610">
    <property type="entry name" value="Psg1"/>
    <property type="match status" value="1"/>
</dbReference>
<evidence type="ECO:0000256" key="1">
    <source>
        <dbReference type="SAM" id="MobiDB-lite"/>
    </source>
</evidence>
<feature type="signal peptide" evidence="3">
    <location>
        <begin position="1"/>
        <end position="21"/>
    </location>
</feature>
<keyword evidence="2" id="KW-0812">Transmembrane</keyword>
<protein>
    <submittedName>
        <fullName evidence="4">Uncharacterized protein</fullName>
    </submittedName>
</protein>
<keyword evidence="5" id="KW-1185">Reference proteome</keyword>
<dbReference type="InterPro" id="IPR028000">
    <property type="entry name" value="Pma1"/>
</dbReference>
<evidence type="ECO:0000313" key="4">
    <source>
        <dbReference type="EMBL" id="KAK3945446.1"/>
    </source>
</evidence>